<accession>A0ABQ4S6B4</accession>
<dbReference type="EMBL" id="BPQQ01000005">
    <property type="protein sequence ID" value="GJD98706.1"/>
    <property type="molecule type" value="Genomic_DNA"/>
</dbReference>
<evidence type="ECO:0000256" key="1">
    <source>
        <dbReference type="SAM" id="MobiDB-lite"/>
    </source>
</evidence>
<reference evidence="2" key="1">
    <citation type="journal article" date="2021" name="Front. Microbiol.">
        <title>Comprehensive Comparative Genomics and Phenotyping of Methylobacterium Species.</title>
        <authorList>
            <person name="Alessa O."/>
            <person name="Ogura Y."/>
            <person name="Fujitani Y."/>
            <person name="Takami H."/>
            <person name="Hayashi T."/>
            <person name="Sahin N."/>
            <person name="Tani A."/>
        </authorList>
    </citation>
    <scope>NUCLEOTIDE SEQUENCE</scope>
    <source>
        <strain evidence="2">DSM 17168</strain>
    </source>
</reference>
<feature type="region of interest" description="Disordered" evidence="1">
    <location>
        <begin position="70"/>
        <end position="93"/>
    </location>
</feature>
<comment type="caution">
    <text evidence="2">The sequence shown here is derived from an EMBL/GenBank/DDBJ whole genome shotgun (WGS) entry which is preliminary data.</text>
</comment>
<dbReference type="Proteomes" id="UP001055153">
    <property type="component" value="Unassembled WGS sequence"/>
</dbReference>
<evidence type="ECO:0000313" key="2">
    <source>
        <dbReference type="EMBL" id="GJD98706.1"/>
    </source>
</evidence>
<name>A0ABQ4S6B4_9HYPH</name>
<proteinExistence type="predicted"/>
<dbReference type="RefSeq" id="WP_238233652.1">
    <property type="nucleotide sequence ID" value="NZ_BPQQ01000005.1"/>
</dbReference>
<feature type="compositionally biased region" description="Basic and acidic residues" evidence="1">
    <location>
        <begin position="77"/>
        <end position="87"/>
    </location>
</feature>
<evidence type="ECO:0000313" key="3">
    <source>
        <dbReference type="Proteomes" id="UP001055153"/>
    </source>
</evidence>
<sequence length="93" mass="10147">MPKTTKPFTPLPLTPFADDAAAQTLGDLTVENGTERVLLHGALELARDRRSLERARTLRAILDAVVTALEGQDLPEEAPRPEARTESVKNPFA</sequence>
<gene>
    <name evidence="2" type="ORF">GMJLKIPL_0617</name>
</gene>
<keyword evidence="3" id="KW-1185">Reference proteome</keyword>
<reference evidence="2" key="2">
    <citation type="submission" date="2021-08" db="EMBL/GenBank/DDBJ databases">
        <authorList>
            <person name="Tani A."/>
            <person name="Ola A."/>
            <person name="Ogura Y."/>
            <person name="Katsura K."/>
            <person name="Hayashi T."/>
        </authorList>
    </citation>
    <scope>NUCLEOTIDE SEQUENCE</scope>
    <source>
        <strain evidence="2">DSM 17168</strain>
    </source>
</reference>
<organism evidence="2 3">
    <name type="scientific">Methylobacterium isbiliense</name>
    <dbReference type="NCBI Taxonomy" id="315478"/>
    <lineage>
        <taxon>Bacteria</taxon>
        <taxon>Pseudomonadati</taxon>
        <taxon>Pseudomonadota</taxon>
        <taxon>Alphaproteobacteria</taxon>
        <taxon>Hyphomicrobiales</taxon>
        <taxon>Methylobacteriaceae</taxon>
        <taxon>Methylobacterium</taxon>
    </lineage>
</organism>
<protein>
    <submittedName>
        <fullName evidence="2">Uncharacterized protein</fullName>
    </submittedName>
</protein>